<feature type="compositionally biased region" description="Polar residues" evidence="1">
    <location>
        <begin position="541"/>
        <end position="556"/>
    </location>
</feature>
<feature type="compositionally biased region" description="Basic residues" evidence="1">
    <location>
        <begin position="219"/>
        <end position="229"/>
    </location>
</feature>
<feature type="compositionally biased region" description="Pro residues" evidence="1">
    <location>
        <begin position="609"/>
        <end position="647"/>
    </location>
</feature>
<feature type="compositionally biased region" description="Low complexity" evidence="1">
    <location>
        <begin position="777"/>
        <end position="818"/>
    </location>
</feature>
<feature type="compositionally biased region" description="Low complexity" evidence="1">
    <location>
        <begin position="337"/>
        <end position="346"/>
    </location>
</feature>
<organism evidence="3 4">
    <name type="scientific">Adineta ricciae</name>
    <name type="common">Rotifer</name>
    <dbReference type="NCBI Taxonomy" id="249248"/>
    <lineage>
        <taxon>Eukaryota</taxon>
        <taxon>Metazoa</taxon>
        <taxon>Spiralia</taxon>
        <taxon>Gnathifera</taxon>
        <taxon>Rotifera</taxon>
        <taxon>Eurotatoria</taxon>
        <taxon>Bdelloidea</taxon>
        <taxon>Adinetida</taxon>
        <taxon>Adinetidae</taxon>
        <taxon>Adineta</taxon>
    </lineage>
</organism>
<dbReference type="AlphaFoldDB" id="A0A816ERS2"/>
<feature type="compositionally biased region" description="Low complexity" evidence="1">
    <location>
        <begin position="8"/>
        <end position="31"/>
    </location>
</feature>
<gene>
    <name evidence="2" type="ORF">EDS130_LOCUS2414</name>
    <name evidence="3" type="ORF">XAT740_LOCUS55365</name>
</gene>
<feature type="region of interest" description="Disordered" evidence="1">
    <location>
        <begin position="764"/>
        <end position="834"/>
    </location>
</feature>
<dbReference type="OrthoDB" id="10061909at2759"/>
<evidence type="ECO:0000313" key="3">
    <source>
        <dbReference type="EMBL" id="CAF1653004.1"/>
    </source>
</evidence>
<sequence>MYPTSAFSQPPLGYPYPGQQQPPGSIYQSQYGGVGGFNHQVPPPFQPGSQPRGQSLPASGRQYAPTGNFAPPPTSTSSSRRHQHGPYPPPAPSQHYEYRSTQGSKSKKHHKRRSVSPSAVEQGLYSDQEQPRKERTEPAEAPQNRSRSASPALASRSKHEGTTDNSQPQQQQQQQQQQSAQNSAQQSQGAEGAPNEPIPAGVARSEEEQAVGDPEKRRSSSKKKRHHRRDRYENYCAPPPPDAAHDLSPNNLFHPQPQSAYFGEYQNELPPQLKVHRQPLYNGYNQAYEESIRRGDVYRKQAKRSTRLPPEVKQQLLPHEDDQQNHSLPITQPPPTQQQYPYGPASGYPPAPPPQQPPASGPPSLQPFGTTRTTYNPYQPYAPPHAQTSYYSTMPASLPYNTLPPWSNVSPISGPAEQEIQRLRSHIHTLEGELHKLQRKLNKATLNNNEAAGGQGDRSQDEGTRSHRRSKRDGIGSPRQTPVIVELNNATGEAIRDSSSKKHRHRTPSSTSAQQGQHGSAQQDVSTAQRTVDSAVGQEKLASTTAGSEQQANQQAVDARDRSRSGGNQIPEADKAVASKQPREEAAAQLAHAAAAHVNSRPGVVAGGPAPPPPPPVQQNPRPQVPNPQQQPPQPPQQQQQQPPPPQHQQQQQQFLFQQGVIQGPGQQIRGPAPRLPGPGNIRFPADPYQQQQQQQQRNLPNPNYNQSNNNELFDYMDDDEERRKQDEQSRSAEKILDAFERFYVNRGKATTVPMKVKYIPEDDNIGTKRSHHHYQQRNTNNNNRYRSTSRQTQSNSSSESESDSESIYSHSPSSSRRSLYDNQNQKTTIGPFI</sequence>
<feature type="compositionally biased region" description="Basic and acidic residues" evidence="1">
    <location>
        <begin position="290"/>
        <end position="299"/>
    </location>
</feature>
<name>A0A816ERS2_ADIRI</name>
<feature type="compositionally biased region" description="Polar residues" evidence="1">
    <location>
        <begin position="47"/>
        <end position="57"/>
    </location>
</feature>
<evidence type="ECO:0000313" key="4">
    <source>
        <dbReference type="Proteomes" id="UP000663828"/>
    </source>
</evidence>
<keyword evidence="4" id="KW-1185">Reference proteome</keyword>
<feature type="compositionally biased region" description="Basic and acidic residues" evidence="1">
    <location>
        <begin position="572"/>
        <end position="586"/>
    </location>
</feature>
<dbReference type="EMBL" id="CAJNOR010010334">
    <property type="protein sequence ID" value="CAF1653004.1"/>
    <property type="molecule type" value="Genomic_DNA"/>
</dbReference>
<feature type="compositionally biased region" description="Low complexity" evidence="1">
    <location>
        <begin position="690"/>
        <end position="711"/>
    </location>
</feature>
<feature type="compositionally biased region" description="Low complexity" evidence="1">
    <location>
        <begin position="648"/>
        <end position="672"/>
    </location>
</feature>
<protein>
    <submittedName>
        <fullName evidence="3">Uncharacterized protein</fullName>
    </submittedName>
</protein>
<feature type="compositionally biased region" description="Polar residues" evidence="1">
    <location>
        <begin position="248"/>
        <end position="259"/>
    </location>
</feature>
<feature type="region of interest" description="Disordered" evidence="1">
    <location>
        <begin position="1"/>
        <end position="381"/>
    </location>
</feature>
<accession>A0A816ERS2</accession>
<feature type="compositionally biased region" description="Low complexity" evidence="1">
    <location>
        <begin position="509"/>
        <end position="523"/>
    </location>
</feature>
<feature type="compositionally biased region" description="Polar residues" evidence="1">
    <location>
        <begin position="821"/>
        <end position="834"/>
    </location>
</feature>
<dbReference type="Proteomes" id="UP000663828">
    <property type="component" value="Unassembled WGS sequence"/>
</dbReference>
<evidence type="ECO:0000313" key="2">
    <source>
        <dbReference type="EMBL" id="CAF0753571.1"/>
    </source>
</evidence>
<feature type="compositionally biased region" description="Low complexity" evidence="1">
    <location>
        <begin position="165"/>
        <end position="188"/>
    </location>
</feature>
<reference evidence="3" key="1">
    <citation type="submission" date="2021-02" db="EMBL/GenBank/DDBJ databases">
        <authorList>
            <person name="Nowell W R."/>
        </authorList>
    </citation>
    <scope>NUCLEOTIDE SEQUENCE</scope>
</reference>
<feature type="compositionally biased region" description="Basic residues" evidence="1">
    <location>
        <begin position="105"/>
        <end position="114"/>
    </location>
</feature>
<feature type="compositionally biased region" description="Low complexity" evidence="1">
    <location>
        <begin position="587"/>
        <end position="597"/>
    </location>
</feature>
<dbReference type="Proteomes" id="UP000663852">
    <property type="component" value="Unassembled WGS sequence"/>
</dbReference>
<dbReference type="EMBL" id="CAJNOJ010000006">
    <property type="protein sequence ID" value="CAF0753571.1"/>
    <property type="molecule type" value="Genomic_DNA"/>
</dbReference>
<comment type="caution">
    <text evidence="3">The sequence shown here is derived from an EMBL/GenBank/DDBJ whole genome shotgun (WGS) entry which is preliminary data.</text>
</comment>
<proteinExistence type="predicted"/>
<feature type="compositionally biased region" description="Low complexity" evidence="1">
    <location>
        <begin position="145"/>
        <end position="155"/>
    </location>
</feature>
<feature type="region of interest" description="Disordered" evidence="1">
    <location>
        <begin position="446"/>
        <end position="713"/>
    </location>
</feature>
<feature type="compositionally biased region" description="Basic and acidic residues" evidence="1">
    <location>
        <begin position="129"/>
        <end position="138"/>
    </location>
</feature>
<feature type="compositionally biased region" description="Pro residues" evidence="1">
    <location>
        <begin position="347"/>
        <end position="365"/>
    </location>
</feature>
<feature type="compositionally biased region" description="Polar residues" evidence="1">
    <location>
        <begin position="368"/>
        <end position="377"/>
    </location>
</feature>
<evidence type="ECO:0000256" key="1">
    <source>
        <dbReference type="SAM" id="MobiDB-lite"/>
    </source>
</evidence>